<proteinExistence type="predicted"/>
<organism evidence="1 2">
    <name type="scientific">Dreissena polymorpha</name>
    <name type="common">Zebra mussel</name>
    <name type="synonym">Mytilus polymorpha</name>
    <dbReference type="NCBI Taxonomy" id="45954"/>
    <lineage>
        <taxon>Eukaryota</taxon>
        <taxon>Metazoa</taxon>
        <taxon>Spiralia</taxon>
        <taxon>Lophotrochozoa</taxon>
        <taxon>Mollusca</taxon>
        <taxon>Bivalvia</taxon>
        <taxon>Autobranchia</taxon>
        <taxon>Heteroconchia</taxon>
        <taxon>Euheterodonta</taxon>
        <taxon>Imparidentia</taxon>
        <taxon>Neoheterodontei</taxon>
        <taxon>Myida</taxon>
        <taxon>Dreissenoidea</taxon>
        <taxon>Dreissenidae</taxon>
        <taxon>Dreissena</taxon>
    </lineage>
</organism>
<sequence>MEFTHTELYRFSIGQWVVWDHRKGWFCGVAGDMNVEQTIQRVSKGPGGHYVVRETRNAAAVAEFEILFHEVGYITSCLNFLTTNKPMDHTKCHLQHSLSATRRHSFNHNRNVVGQ</sequence>
<protein>
    <submittedName>
        <fullName evidence="1">Uncharacterized protein</fullName>
    </submittedName>
</protein>
<evidence type="ECO:0000313" key="1">
    <source>
        <dbReference type="EMBL" id="KAH3705184.1"/>
    </source>
</evidence>
<dbReference type="Proteomes" id="UP000828390">
    <property type="component" value="Unassembled WGS sequence"/>
</dbReference>
<reference evidence="1" key="2">
    <citation type="submission" date="2020-11" db="EMBL/GenBank/DDBJ databases">
        <authorList>
            <person name="McCartney M.A."/>
            <person name="Auch B."/>
            <person name="Kono T."/>
            <person name="Mallez S."/>
            <person name="Becker A."/>
            <person name="Gohl D.M."/>
            <person name="Silverstein K.A.T."/>
            <person name="Koren S."/>
            <person name="Bechman K.B."/>
            <person name="Herman A."/>
            <person name="Abrahante J.E."/>
            <person name="Garbe J."/>
        </authorList>
    </citation>
    <scope>NUCLEOTIDE SEQUENCE</scope>
    <source>
        <strain evidence="1">Duluth1</strain>
        <tissue evidence="1">Whole animal</tissue>
    </source>
</reference>
<reference evidence="1" key="1">
    <citation type="journal article" date="2019" name="bioRxiv">
        <title>The Genome of the Zebra Mussel, Dreissena polymorpha: A Resource for Invasive Species Research.</title>
        <authorList>
            <person name="McCartney M.A."/>
            <person name="Auch B."/>
            <person name="Kono T."/>
            <person name="Mallez S."/>
            <person name="Zhang Y."/>
            <person name="Obille A."/>
            <person name="Becker A."/>
            <person name="Abrahante J.E."/>
            <person name="Garbe J."/>
            <person name="Badalamenti J.P."/>
            <person name="Herman A."/>
            <person name="Mangelson H."/>
            <person name="Liachko I."/>
            <person name="Sullivan S."/>
            <person name="Sone E.D."/>
            <person name="Koren S."/>
            <person name="Silverstein K.A.T."/>
            <person name="Beckman K.B."/>
            <person name="Gohl D.M."/>
        </authorList>
    </citation>
    <scope>NUCLEOTIDE SEQUENCE</scope>
    <source>
        <strain evidence="1">Duluth1</strain>
        <tissue evidence="1">Whole animal</tissue>
    </source>
</reference>
<name>A0A9D4BQT1_DREPO</name>
<gene>
    <name evidence="1" type="ORF">DPMN_080250</name>
</gene>
<dbReference type="AlphaFoldDB" id="A0A9D4BQT1"/>
<keyword evidence="2" id="KW-1185">Reference proteome</keyword>
<accession>A0A9D4BQT1</accession>
<evidence type="ECO:0000313" key="2">
    <source>
        <dbReference type="Proteomes" id="UP000828390"/>
    </source>
</evidence>
<dbReference type="EMBL" id="JAIWYP010000015">
    <property type="protein sequence ID" value="KAH3705184.1"/>
    <property type="molecule type" value="Genomic_DNA"/>
</dbReference>
<comment type="caution">
    <text evidence="1">The sequence shown here is derived from an EMBL/GenBank/DDBJ whole genome shotgun (WGS) entry which is preliminary data.</text>
</comment>